<evidence type="ECO:0000313" key="2">
    <source>
        <dbReference type="EMBL" id="MBO8189635.1"/>
    </source>
</evidence>
<feature type="region of interest" description="Disordered" evidence="1">
    <location>
        <begin position="1542"/>
        <end position="1565"/>
    </location>
</feature>
<dbReference type="GO" id="GO:0008233">
    <property type="term" value="F:peptidase activity"/>
    <property type="evidence" value="ECO:0007669"/>
    <property type="project" value="UniProtKB-KW"/>
</dbReference>
<dbReference type="SUPFAM" id="SSF52540">
    <property type="entry name" value="P-loop containing nucleoside triphosphate hydrolases"/>
    <property type="match status" value="1"/>
</dbReference>
<dbReference type="RefSeq" id="WP_209268394.1">
    <property type="nucleotide sequence ID" value="NZ_JAFFZN010000038.1"/>
</dbReference>
<dbReference type="InterPro" id="IPR043504">
    <property type="entry name" value="Peptidase_S1_PA_chymotrypsin"/>
</dbReference>
<dbReference type="InterPro" id="IPR009003">
    <property type="entry name" value="Peptidase_S1_PA"/>
</dbReference>
<keyword evidence="2" id="KW-0645">Protease</keyword>
<dbReference type="EMBL" id="JAFFZN010000038">
    <property type="protein sequence ID" value="MBO8189635.1"/>
    <property type="molecule type" value="Genomic_DNA"/>
</dbReference>
<dbReference type="SUPFAM" id="SSF50494">
    <property type="entry name" value="Trypsin-like serine proteases"/>
    <property type="match status" value="1"/>
</dbReference>
<evidence type="ECO:0000256" key="1">
    <source>
        <dbReference type="SAM" id="MobiDB-lite"/>
    </source>
</evidence>
<protein>
    <submittedName>
        <fullName evidence="2">Serine protease</fullName>
    </submittedName>
</protein>
<feature type="compositionally biased region" description="Basic residues" evidence="1">
    <location>
        <begin position="1549"/>
        <end position="1561"/>
    </location>
</feature>
<dbReference type="GO" id="GO:0006508">
    <property type="term" value="P:proteolysis"/>
    <property type="evidence" value="ECO:0007669"/>
    <property type="project" value="UniProtKB-KW"/>
</dbReference>
<comment type="caution">
    <text evidence="2">The sequence shown here is derived from an EMBL/GenBank/DDBJ whole genome shotgun (WGS) entry which is preliminary data.</text>
</comment>
<proteinExistence type="predicted"/>
<organism evidence="2 3">
    <name type="scientific">Streptomyces spirodelae</name>
    <dbReference type="NCBI Taxonomy" id="2812904"/>
    <lineage>
        <taxon>Bacteria</taxon>
        <taxon>Bacillati</taxon>
        <taxon>Actinomycetota</taxon>
        <taxon>Actinomycetes</taxon>
        <taxon>Kitasatosporales</taxon>
        <taxon>Streptomycetaceae</taxon>
        <taxon>Streptomyces</taxon>
    </lineage>
</organism>
<dbReference type="Proteomes" id="UP001518976">
    <property type="component" value="Unassembled WGS sequence"/>
</dbReference>
<evidence type="ECO:0000313" key="3">
    <source>
        <dbReference type="Proteomes" id="UP001518976"/>
    </source>
</evidence>
<keyword evidence="2" id="KW-0378">Hydrolase</keyword>
<name>A0ABS3X2M3_9ACTN</name>
<reference evidence="2 3" key="1">
    <citation type="submission" date="2021-02" db="EMBL/GenBank/DDBJ databases">
        <title>Streptomyces spirodelae sp. nov., isolated from duckweed.</title>
        <authorList>
            <person name="Saimee Y."/>
            <person name="Duangmal K."/>
        </authorList>
    </citation>
    <scope>NUCLEOTIDE SEQUENCE [LARGE SCALE GENOMIC DNA]</scope>
    <source>
        <strain evidence="2 3">DW4-2</strain>
    </source>
</reference>
<dbReference type="Gene3D" id="2.40.10.10">
    <property type="entry name" value="Trypsin-like serine proteases"/>
    <property type="match status" value="1"/>
</dbReference>
<gene>
    <name evidence="2" type="ORF">JW592_29955</name>
</gene>
<feature type="region of interest" description="Disordered" evidence="1">
    <location>
        <begin position="239"/>
        <end position="261"/>
    </location>
</feature>
<dbReference type="InterPro" id="IPR027417">
    <property type="entry name" value="P-loop_NTPase"/>
</dbReference>
<accession>A0ABS3X2M3</accession>
<sequence>MSRVALITVPDPDGDPLPWRGSGYRISSAHVLTAAHVLRGLDTAEVRFYTARGAWRDYPECAVVWQAPEIDLAVVELGEAYEDRVRDDWPAQWPQPVLQQTVEPVSFTRMPEDPGEVPYLAIGFPSFKYRGDEAPYDSEQVRGTIPVGANFPSGTLELKMDTPAGTLSAAEDTPWGGLSGAAVCAGNAIIGVAVQDPLDEGGHRLLARSVESWYRIAAGPLERLRALTGLPARPQDLTPAQALRDGLPPDGRTGTAPARPHGVVPHRQVMAELAVSDRYLVDSQLPFHEPPEASPSHPGRILRRLADDTARGVLLSGTAATGKTRTCLEVAERAHADNWQVLHLRTDTDVEIGDLDAALAGQPSARVLIVVDYLDQQPALSLRDLARWAERTMAGGPGEAADTQIRFLFTCHRSARDRLRGEDGGRLFTHAVTMDWNDAAHRQEVLRRIFTKVAPTALDSLGRAELTRRCGEQPMVALLLAAQAESQVRAGRPVAELDTSAPSALTGYLMRRLEQERVLQPGTCARGEHAGLLGYAAAVAAAPASYDDLAATVARTLRLPSGELDEAVGTTVVDTLSGLGWLRSYGDTVHTVHDVVADEILRTALFPGQGYSLDRTALGTLLRAHASVADPAGAPGMAPGGLGGLHRLARGVARLYADAPPEHQDQLTRFCRAWMRENATELSSRLPTERQGVRLLVGMLVAPPWRTAAAESWAALRTAWTVPRAVAGEEMTGGAVTGAEGGPQGVALLAVLLTQVPADHAQFLISDGIGLLTTTAEETSGTPGAPSQTSQARHVPVLRALLNRTDLDPEQLAVVADAGLEWTDSGEGRAPGAKGVLHALLAQPDLDPARARRAVGRAMRSHRRRPGALASGDLLRLVLARTDLAPATRREAVERALTWLGRRGERSDGDSTVPRLLSVLLTRSDLSADQQARLGKRTLEWLNGNADEEHASFVLQRWLARHPEAGTDAAEALTLTVRWVGLHGNLPRAPYLLLDALNRPEATPHQQRSLIEAALDWLGSRDPDAALPANSDRLLRAVLLRPDLDDDLDRRVIDQAMEWLERHHRARSAAYPMQALLERGDLTNQQLQQTMRWAERWLDLHPMQPPAQYVLSALLTRYRPTATEGGGTDECNGDSTPYRRTLQRLIDWLEHQDNPHSQQQTGYALIALAGSHPFRPDDFPRIRPHALRWLEQHHDKALAFGAVAVLLRDPGLSPEQEKHALRSATHWLATHAREQRAGMILSRLLPCTAHQPSEIRLPAIGYALDWLERYHPMPGAGWVLEALALQPVLPGRQSTDMVRYTVAWLKANARASSAWYVLASVLSREDLPRAEAPALAAAVLARLRSLPEAASATDGILTSVLHQLLFLHRRHRLEDTGQARAFVRERIAQAPPRPSTASILNELLRPPFAPGEVTLVREQADRWLAAYEHDPEAGRVLSQLLRLDPPEAATRKAELAMACRWLDQHHLTTNANHVLQAVLAQPGLHSAVVGTVVDQSLAWLEAYPDTPQSIYLLRDLFARSDLRRSSAHRAVDYTLDWLDRRLRPTPPRPRPRTRARQRQQPRGRPDGVWSVAFTVLRAVFLTKDADFPQIARAEELAGIWLDRYGGEDNAGFLIRDVLQRTQHNSAALTRTVPIALRWLRLHRHSMRAPHVLCPLLFRKDVDDDAAQTAVEAALVWLDRHTTDPAAYQVLEQLLRHRRLGSEQATRALAYADQWLTAHSHSKEAPGLLSAVVSCPHPAAQTSAAKARKQLLCWLEGNAGRQEAHLALRSLLADPGLDDALRARITTYATTWIRIHPQRNGAPHLWHALLTQNPAPNGDPELITSAVQWCGRFRTKLPTAAALQALLTRPDLRGDELQRAVGYARDWLAQHHLAGRALFVLHALMPRPELDEETQHKLLDHTEQWLTNRHPARATQLTTTRTAPAPERIALATTLLTESISSK</sequence>
<keyword evidence="3" id="KW-1185">Reference proteome</keyword>